<evidence type="ECO:0000313" key="2">
    <source>
        <dbReference type="EMBL" id="ADV43092.1"/>
    </source>
</evidence>
<dbReference type="EMBL" id="CP002352">
    <property type="protein sequence ID" value="ADV43092.1"/>
    <property type="molecule type" value="Genomic_DNA"/>
</dbReference>
<reference key="1">
    <citation type="submission" date="2010-11" db="EMBL/GenBank/DDBJ databases">
        <title>The complete genome of Bacteroides helcogenes P 36-108.</title>
        <authorList>
            <consortium name="US DOE Joint Genome Institute (JGI-PGF)"/>
            <person name="Lucas S."/>
            <person name="Copeland A."/>
            <person name="Lapidus A."/>
            <person name="Bruce D."/>
            <person name="Goodwin L."/>
            <person name="Pitluck S."/>
            <person name="Kyrpides N."/>
            <person name="Mavromatis K."/>
            <person name="Ivanova N."/>
            <person name="Zeytun A."/>
            <person name="Brettin T."/>
            <person name="Detter J.C."/>
            <person name="Tapia R."/>
            <person name="Han C."/>
            <person name="Land M."/>
            <person name="Hauser L."/>
            <person name="Markowitz V."/>
            <person name="Cheng J.-F."/>
            <person name="Hugenholtz P."/>
            <person name="Woyke T."/>
            <person name="Wu D."/>
            <person name="Gronow S."/>
            <person name="Wellnitz S."/>
            <person name="Brambilla E."/>
            <person name="Klenk H.-P."/>
            <person name="Eisen J.A."/>
        </authorList>
    </citation>
    <scope>NUCLEOTIDE SEQUENCE</scope>
    <source>
        <strain>P 36-108</strain>
    </source>
</reference>
<protein>
    <submittedName>
        <fullName evidence="2">Uncharacterized protein</fullName>
    </submittedName>
</protein>
<reference evidence="2 3" key="2">
    <citation type="journal article" date="2011" name="Stand. Genomic Sci.">
        <title>Complete genome sequence of Bacteroides helcogenes type strain (P 36-108).</title>
        <authorList>
            <person name="Pati A."/>
            <person name="Gronow S."/>
            <person name="Zeytun A."/>
            <person name="Lapidus A."/>
            <person name="Nolan M."/>
            <person name="Hammon N."/>
            <person name="Deshpande S."/>
            <person name="Cheng J.F."/>
            <person name="Tapia R."/>
            <person name="Han C."/>
            <person name="Goodwin L."/>
            <person name="Pitluck S."/>
            <person name="Liolios K."/>
            <person name="Pagani I."/>
            <person name="Ivanova N."/>
            <person name="Mavromatis K."/>
            <person name="Chen A."/>
            <person name="Palaniappan K."/>
            <person name="Land M."/>
            <person name="Hauser L."/>
            <person name="Chang Y.J."/>
            <person name="Jeffries C.D."/>
            <person name="Detter J.C."/>
            <person name="Brambilla E."/>
            <person name="Rohde M."/>
            <person name="Goker M."/>
            <person name="Woyke T."/>
            <person name="Bristow J."/>
            <person name="Eisen J.A."/>
            <person name="Markowitz V."/>
            <person name="Hugenholtz P."/>
            <person name="Kyrpides N.C."/>
            <person name="Klenk H.P."/>
            <person name="Lucas S."/>
        </authorList>
    </citation>
    <scope>NUCLEOTIDE SEQUENCE [LARGE SCALE GENOMIC DNA]</scope>
    <source>
        <strain evidence="3">ATCC 35417 / DSM 20613 / JCM 6297 / CCUG 15421 / P 36-108</strain>
    </source>
</reference>
<sequence>MVVVLRKDVEFKKLPLIKVILDFVIGLYFFSAIAAATN</sequence>
<dbReference type="AlphaFoldDB" id="E6SRZ0"/>
<gene>
    <name evidence="2" type="ordered locus">Bache_1082</name>
</gene>
<keyword evidence="1" id="KW-0472">Membrane</keyword>
<dbReference type="Proteomes" id="UP000008630">
    <property type="component" value="Chromosome"/>
</dbReference>
<dbReference type="KEGG" id="bhl:Bache_1082"/>
<keyword evidence="1" id="KW-1133">Transmembrane helix</keyword>
<keyword evidence="3" id="KW-1185">Reference proteome</keyword>
<evidence type="ECO:0000256" key="1">
    <source>
        <dbReference type="SAM" id="Phobius"/>
    </source>
</evidence>
<dbReference type="HOGENOM" id="CLU_3324750_0_0_10"/>
<proteinExistence type="predicted"/>
<name>E6SRZ0_BACT6</name>
<organism evidence="2 3">
    <name type="scientific">Bacteroides helcogenes (strain ATCC 35417 / DSM 20613 / JCM 6297 / CCUG 15421 / P 36-108)</name>
    <dbReference type="NCBI Taxonomy" id="693979"/>
    <lineage>
        <taxon>Bacteria</taxon>
        <taxon>Pseudomonadati</taxon>
        <taxon>Bacteroidota</taxon>
        <taxon>Bacteroidia</taxon>
        <taxon>Bacteroidales</taxon>
        <taxon>Bacteroidaceae</taxon>
        <taxon>Bacteroides</taxon>
    </lineage>
</organism>
<keyword evidence="1" id="KW-0812">Transmembrane</keyword>
<feature type="transmembrane region" description="Helical" evidence="1">
    <location>
        <begin position="16"/>
        <end position="36"/>
    </location>
</feature>
<evidence type="ECO:0000313" key="3">
    <source>
        <dbReference type="Proteomes" id="UP000008630"/>
    </source>
</evidence>
<accession>E6SRZ0</accession>